<dbReference type="Gene3D" id="2.30.320.10">
    <property type="entry name" value="YwqG-like"/>
    <property type="match status" value="1"/>
</dbReference>
<reference evidence="1 2" key="1">
    <citation type="submission" date="2013-04" db="EMBL/GenBank/DDBJ databases">
        <title>The Genome Sequence of Treponema medium ATCC 700293.</title>
        <authorList>
            <consortium name="The Broad Institute Genomics Platform"/>
            <person name="Earl A."/>
            <person name="Ward D."/>
            <person name="Feldgarden M."/>
            <person name="Gevers D."/>
            <person name="Leonetti C."/>
            <person name="Blanton J.M."/>
            <person name="Dewhirst F.E."/>
            <person name="Izard J."/>
            <person name="Walker B."/>
            <person name="Young S."/>
            <person name="Zeng Q."/>
            <person name="Gargeya S."/>
            <person name="Fitzgerald M."/>
            <person name="Haas B."/>
            <person name="Abouelleil A."/>
            <person name="Allen A.W."/>
            <person name="Alvarado L."/>
            <person name="Arachchi H.M."/>
            <person name="Berlin A.M."/>
            <person name="Chapman S.B."/>
            <person name="Gainer-Dewar J."/>
            <person name="Goldberg J."/>
            <person name="Griggs A."/>
            <person name="Gujja S."/>
            <person name="Hansen M."/>
            <person name="Howarth C."/>
            <person name="Imamovic A."/>
            <person name="Ireland A."/>
            <person name="Larimer J."/>
            <person name="McCowan C."/>
            <person name="Murphy C."/>
            <person name="Pearson M."/>
            <person name="Poon T.W."/>
            <person name="Priest M."/>
            <person name="Roberts A."/>
            <person name="Saif S."/>
            <person name="Shea T."/>
            <person name="Sisk P."/>
            <person name="Sykes S."/>
            <person name="Wortman J."/>
            <person name="Nusbaum C."/>
            <person name="Birren B."/>
        </authorList>
    </citation>
    <scope>NUCLEOTIDE SEQUENCE [LARGE SCALE GENOMIC DNA]</scope>
    <source>
        <strain evidence="1 2">ATCC 700293</strain>
    </source>
</reference>
<dbReference type="SUPFAM" id="SSF103032">
    <property type="entry name" value="Hypothetical protein YwqG"/>
    <property type="match status" value="1"/>
</dbReference>
<evidence type="ECO:0000313" key="1">
    <source>
        <dbReference type="EMBL" id="EPF28066.1"/>
    </source>
</evidence>
<organism evidence="1 2">
    <name type="scientific">Treponema medium ATCC 700293</name>
    <dbReference type="NCBI Taxonomy" id="1125700"/>
    <lineage>
        <taxon>Bacteria</taxon>
        <taxon>Pseudomonadati</taxon>
        <taxon>Spirochaetota</taxon>
        <taxon>Spirochaetia</taxon>
        <taxon>Spirochaetales</taxon>
        <taxon>Treponemataceae</taxon>
        <taxon>Treponema</taxon>
    </lineage>
</organism>
<protein>
    <submittedName>
        <fullName evidence="1">Uncharacterized protein</fullName>
    </submittedName>
</protein>
<accession>A0AA87TFW1</accession>
<name>A0AA87TFW1_TREMD</name>
<dbReference type="RefSeq" id="WP_016523690.1">
    <property type="nucleotide sequence ID" value="NZ_KE332517.1"/>
</dbReference>
<sequence length="69" mass="8001">MKQIPDFLKEYETALQKYRQRSVEIFATALNDGETTDIKSSKFLGTSYLPVGMDYPKDKDGKYERNLCN</sequence>
<dbReference type="AlphaFoldDB" id="A0AA87TFW1"/>
<comment type="caution">
    <text evidence="1">The sequence shown here is derived from an EMBL/GenBank/DDBJ whole genome shotgun (WGS) entry which is preliminary data.</text>
</comment>
<evidence type="ECO:0000313" key="2">
    <source>
        <dbReference type="Proteomes" id="UP000014634"/>
    </source>
</evidence>
<proteinExistence type="predicted"/>
<dbReference type="EMBL" id="ATFE01000013">
    <property type="protein sequence ID" value="EPF28066.1"/>
    <property type="molecule type" value="Genomic_DNA"/>
</dbReference>
<gene>
    <name evidence="1" type="ORF">HMPREF9195_01757</name>
</gene>
<dbReference type="InterPro" id="IPR035948">
    <property type="entry name" value="YwqG-like_sf"/>
</dbReference>
<dbReference type="Proteomes" id="UP000014634">
    <property type="component" value="Unassembled WGS sequence"/>
</dbReference>